<dbReference type="Gene3D" id="2.10.70.10">
    <property type="entry name" value="Complement Module, domain 1"/>
    <property type="match status" value="9"/>
</dbReference>
<feature type="domain" description="Sushi" evidence="9">
    <location>
        <begin position="368"/>
        <end position="429"/>
    </location>
</feature>
<dbReference type="PANTHER" id="PTHR46393:SF7">
    <property type="entry name" value="COMPLEMENT C2"/>
    <property type="match status" value="1"/>
</dbReference>
<feature type="disulfide bond" evidence="7">
    <location>
        <begin position="400"/>
        <end position="427"/>
    </location>
</feature>
<keyword evidence="6" id="KW-0245">EGF-like domain</keyword>
<feature type="domain" description="Sushi" evidence="9">
    <location>
        <begin position="1"/>
        <end position="18"/>
    </location>
</feature>
<dbReference type="SUPFAM" id="SSF57196">
    <property type="entry name" value="EGF/Laminin"/>
    <property type="match status" value="1"/>
</dbReference>
<keyword evidence="11" id="KW-1185">Reference proteome</keyword>
<evidence type="ECO:0008006" key="12">
    <source>
        <dbReference type="Google" id="ProtNLM"/>
    </source>
</evidence>
<comment type="caution">
    <text evidence="6">Lacks conserved residue(s) required for the propagation of feature annotation.</text>
</comment>
<evidence type="ECO:0000259" key="9">
    <source>
        <dbReference type="PROSITE" id="PS50923"/>
    </source>
</evidence>
<dbReference type="InterPro" id="IPR000742">
    <property type="entry name" value="EGF"/>
</dbReference>
<dbReference type="PANTHER" id="PTHR46393">
    <property type="entry name" value="SUSHI DOMAIN-CONTAINING PROTEIN"/>
    <property type="match status" value="1"/>
</dbReference>
<dbReference type="Pfam" id="PF00084">
    <property type="entry name" value="Sushi"/>
    <property type="match status" value="9"/>
</dbReference>
<feature type="disulfide bond" evidence="7">
    <location>
        <begin position="163"/>
        <end position="190"/>
    </location>
</feature>
<accession>A0AA88Y7A3</accession>
<dbReference type="Proteomes" id="UP001186944">
    <property type="component" value="Unassembled WGS sequence"/>
</dbReference>
<evidence type="ECO:0000259" key="8">
    <source>
        <dbReference type="PROSITE" id="PS50026"/>
    </source>
</evidence>
<name>A0AA88Y7A3_PINIB</name>
<evidence type="ECO:0000313" key="10">
    <source>
        <dbReference type="EMBL" id="KAK3090766.1"/>
    </source>
</evidence>
<dbReference type="AlphaFoldDB" id="A0AA88Y7A3"/>
<dbReference type="PROSITE" id="PS50923">
    <property type="entry name" value="SUSHI"/>
    <property type="match status" value="10"/>
</dbReference>
<feature type="domain" description="Sushi" evidence="9">
    <location>
        <begin position="135"/>
        <end position="192"/>
    </location>
</feature>
<dbReference type="Gene3D" id="2.10.25.10">
    <property type="entry name" value="Laminin"/>
    <property type="match status" value="1"/>
</dbReference>
<protein>
    <recommendedName>
        <fullName evidence="12">Sushi, von Willebrand factor type A, EGF and pentraxin domain-containing protein 1-like</fullName>
    </recommendedName>
</protein>
<organism evidence="10 11">
    <name type="scientific">Pinctada imbricata</name>
    <name type="common">Atlantic pearl-oyster</name>
    <name type="synonym">Pinctada martensii</name>
    <dbReference type="NCBI Taxonomy" id="66713"/>
    <lineage>
        <taxon>Eukaryota</taxon>
        <taxon>Metazoa</taxon>
        <taxon>Spiralia</taxon>
        <taxon>Lophotrochozoa</taxon>
        <taxon>Mollusca</taxon>
        <taxon>Bivalvia</taxon>
        <taxon>Autobranchia</taxon>
        <taxon>Pteriomorphia</taxon>
        <taxon>Pterioida</taxon>
        <taxon>Pterioidea</taxon>
        <taxon>Pteriidae</taxon>
        <taxon>Pinctada</taxon>
    </lineage>
</organism>
<comment type="caution">
    <text evidence="10">The sequence shown here is derived from an EMBL/GenBank/DDBJ whole genome shotgun (WGS) entry which is preliminary data.</text>
</comment>
<keyword evidence="2" id="KW-0732">Signal</keyword>
<dbReference type="CDD" id="cd00054">
    <property type="entry name" value="EGF_CA"/>
    <property type="match status" value="1"/>
</dbReference>
<dbReference type="PROSITE" id="PS01186">
    <property type="entry name" value="EGF_2"/>
    <property type="match status" value="2"/>
</dbReference>
<sequence length="650" mass="70556">MTCSSSGQWEGAIPRCVKITCARPVSPRNGRVVYNDISFGNNISFSCNPGFELRGSSIATCLETGLYSNDAPSCVPVNCGFPGSVPHAYVIGDSYIFGSVVTYLCEEGYDLIGDDNIVCLETARWSGAPPVCNPVSCGRPPEINNARRMGDEFTYRRMVYYACEKGYELSGNNLLECGADGDWIGSQPTCLPVTCGPPPVLRYSTTIVTKRTFGSTVTYICNEGYLLQGDMMTKCSENGTWSKDPTTACVPIDCGNPPLILQGTAYFTSSTFQSTANYTCNTGYSLKGNSLLRCTAAGSWSGDLPTCTRSSCQVPNVSNGMTVIGNGFGIGDSVEYKCPDGYIIVGQAVSECTTEGTWSSESPRCQHVSCGPLNVLNTNLRITSGRKAEYSYNDSIQFTCDEGHTLIGEGNIRCMKTGKWSGTLPTCQVIRLKSCPRRTALRHAAEFNVSHAIGDVVTVTCKDGYEGIGDLTVECLYDQTWKSPSGRCRRISCGKPVIRDFVNVVQFRGRSYFYGDKVYYRCRPGVRPLKIPPVLTCTATKQWDGQIGCSMPCKGGCMNGGRCMGLRGCKCPNGFGGKRCQKALCILPCLNGGSCIAPYKCSCREGYTGSRCQTTICDPPCENGGYCVKPNKCQCQHGYILPYCREREYV</sequence>
<dbReference type="PROSITE" id="PS50026">
    <property type="entry name" value="EGF_3"/>
    <property type="match status" value="1"/>
</dbReference>
<reference evidence="10" key="1">
    <citation type="submission" date="2019-08" db="EMBL/GenBank/DDBJ databases">
        <title>The improved chromosome-level genome for the pearl oyster Pinctada fucata martensii using PacBio sequencing and Hi-C.</title>
        <authorList>
            <person name="Zheng Z."/>
        </authorList>
    </citation>
    <scope>NUCLEOTIDE SEQUENCE</scope>
    <source>
        <strain evidence="10">ZZ-2019</strain>
        <tissue evidence="10">Adductor muscle</tissue>
    </source>
</reference>
<keyword evidence="5" id="KW-0325">Glycoprotein</keyword>
<feature type="disulfide bond" evidence="6">
    <location>
        <begin position="603"/>
        <end position="612"/>
    </location>
</feature>
<feature type="domain" description="EGF-like" evidence="8">
    <location>
        <begin position="581"/>
        <end position="613"/>
    </location>
</feature>
<dbReference type="SUPFAM" id="SSF57535">
    <property type="entry name" value="Complement control module/SCR domain"/>
    <property type="match status" value="9"/>
</dbReference>
<feature type="domain" description="Sushi" evidence="9">
    <location>
        <begin position="433"/>
        <end position="490"/>
    </location>
</feature>
<evidence type="ECO:0000256" key="6">
    <source>
        <dbReference type="PROSITE-ProRule" id="PRU00076"/>
    </source>
</evidence>
<feature type="domain" description="Sushi" evidence="9">
    <location>
        <begin position="491"/>
        <end position="551"/>
    </location>
</feature>
<proteinExistence type="predicted"/>
<evidence type="ECO:0000313" key="11">
    <source>
        <dbReference type="Proteomes" id="UP001186944"/>
    </source>
</evidence>
<feature type="disulfide bond" evidence="6">
    <location>
        <begin position="585"/>
        <end position="595"/>
    </location>
</feature>
<evidence type="ECO:0000256" key="7">
    <source>
        <dbReference type="PROSITE-ProRule" id="PRU00302"/>
    </source>
</evidence>
<feature type="disulfide bond" evidence="7">
    <location>
        <begin position="280"/>
        <end position="307"/>
    </location>
</feature>
<gene>
    <name evidence="10" type="ORF">FSP39_014476</name>
</gene>
<feature type="domain" description="Sushi" evidence="9">
    <location>
        <begin position="310"/>
        <end position="367"/>
    </location>
</feature>
<feature type="domain" description="Sushi" evidence="9">
    <location>
        <begin position="77"/>
        <end position="134"/>
    </location>
</feature>
<feature type="disulfide bond" evidence="7">
    <location>
        <begin position="522"/>
        <end position="549"/>
    </location>
</feature>
<dbReference type="InterPro" id="IPR035976">
    <property type="entry name" value="Sushi/SCR/CCP_sf"/>
</dbReference>
<dbReference type="SMART" id="SM00032">
    <property type="entry name" value="CCP"/>
    <property type="match status" value="9"/>
</dbReference>
<keyword evidence="4 6" id="KW-1015">Disulfide bond</keyword>
<dbReference type="SMART" id="SM00181">
    <property type="entry name" value="EGF"/>
    <property type="match status" value="3"/>
</dbReference>
<feature type="disulfide bond" evidence="7">
    <location>
        <begin position="105"/>
        <end position="132"/>
    </location>
</feature>
<keyword evidence="1 7" id="KW-0768">Sushi</keyword>
<dbReference type="FunFam" id="2.10.70.10:FF:000014">
    <property type="entry name" value="Membrane cofactor protein"/>
    <property type="match status" value="1"/>
</dbReference>
<evidence type="ECO:0000256" key="4">
    <source>
        <dbReference type="ARBA" id="ARBA00023157"/>
    </source>
</evidence>
<feature type="domain" description="Sushi" evidence="9">
    <location>
        <begin position="19"/>
        <end position="76"/>
    </location>
</feature>
<dbReference type="CDD" id="cd00033">
    <property type="entry name" value="CCP"/>
    <property type="match status" value="9"/>
</dbReference>
<evidence type="ECO:0000256" key="2">
    <source>
        <dbReference type="ARBA" id="ARBA00022729"/>
    </source>
</evidence>
<dbReference type="InterPro" id="IPR000436">
    <property type="entry name" value="Sushi_SCR_CCP_dom"/>
</dbReference>
<evidence type="ECO:0000256" key="3">
    <source>
        <dbReference type="ARBA" id="ARBA00022737"/>
    </source>
</evidence>
<feature type="disulfide bond" evidence="7">
    <location>
        <begin position="47"/>
        <end position="74"/>
    </location>
</feature>
<feature type="disulfide bond" evidence="7">
    <location>
        <begin position="338"/>
        <end position="365"/>
    </location>
</feature>
<evidence type="ECO:0000256" key="5">
    <source>
        <dbReference type="ARBA" id="ARBA00023180"/>
    </source>
</evidence>
<dbReference type="EMBL" id="VSWD01000010">
    <property type="protein sequence ID" value="KAK3090766.1"/>
    <property type="molecule type" value="Genomic_DNA"/>
</dbReference>
<feature type="domain" description="Sushi" evidence="9">
    <location>
        <begin position="193"/>
        <end position="251"/>
    </location>
</feature>
<keyword evidence="3" id="KW-0677">Repeat</keyword>
<feature type="disulfide bond" evidence="7">
    <location>
        <begin position="461"/>
        <end position="488"/>
    </location>
</feature>
<dbReference type="PROSITE" id="PS00022">
    <property type="entry name" value="EGF_1"/>
    <property type="match status" value="1"/>
</dbReference>
<feature type="domain" description="Sushi" evidence="9">
    <location>
        <begin position="252"/>
        <end position="309"/>
    </location>
</feature>
<evidence type="ECO:0000256" key="1">
    <source>
        <dbReference type="ARBA" id="ARBA00022659"/>
    </source>
</evidence>